<dbReference type="InterPro" id="IPR019436">
    <property type="entry name" value="Say1-like"/>
</dbReference>
<keyword evidence="1 3" id="KW-0378">Hydrolase</keyword>
<evidence type="ECO:0000313" key="4">
    <source>
        <dbReference type="Proteomes" id="UP000308652"/>
    </source>
</evidence>
<gene>
    <name evidence="3" type="ORF">BDQ12DRAFT_634528</name>
</gene>
<proteinExistence type="predicted"/>
<dbReference type="AlphaFoldDB" id="A0A5C3LSN7"/>
<dbReference type="PANTHER" id="PTHR48081">
    <property type="entry name" value="AB HYDROLASE SUPERFAMILY PROTEIN C4A8.06C"/>
    <property type="match status" value="1"/>
</dbReference>
<protein>
    <submittedName>
        <fullName evidence="3">Alpha/Beta hydrolase protein</fullName>
    </submittedName>
</protein>
<dbReference type="Proteomes" id="UP000308652">
    <property type="component" value="Unassembled WGS sequence"/>
</dbReference>
<name>A0A5C3LSN7_9AGAR</name>
<dbReference type="SUPFAM" id="SSF53474">
    <property type="entry name" value="alpha/beta-Hydrolases"/>
    <property type="match status" value="1"/>
</dbReference>
<keyword evidence="2" id="KW-0472">Membrane</keyword>
<feature type="transmembrane region" description="Helical" evidence="2">
    <location>
        <begin position="20"/>
        <end position="42"/>
    </location>
</feature>
<dbReference type="Gene3D" id="3.40.50.1820">
    <property type="entry name" value="alpha/beta hydrolase"/>
    <property type="match status" value="1"/>
</dbReference>
<dbReference type="GO" id="GO:0016787">
    <property type="term" value="F:hydrolase activity"/>
    <property type="evidence" value="ECO:0007669"/>
    <property type="project" value="UniProtKB-KW"/>
</dbReference>
<keyword evidence="2" id="KW-1133">Transmembrane helix</keyword>
<accession>A0A5C3LSN7</accession>
<dbReference type="InterPro" id="IPR050300">
    <property type="entry name" value="GDXG_lipolytic_enzyme"/>
</dbReference>
<keyword evidence="4" id="KW-1185">Reference proteome</keyword>
<sequence length="365" mass="40019">MPSIGWQYGELSVFEKLKAFLVLLPLPLVALTKLLISCVSSFKNTKSWRRVLGDSAFRYFATSSDLKSLQYLLGTTPGVYETWVKANGMDVVVDDIGEDARLLWMGGKKTDKVILYFHGGGFSLPMQDFALSFWKYAITEWKEKKGQDIGFAMLNYTMATTESFPSQLKQSILAVQALFSMGVLPENIQLVGDSAGANLILQLVSHMLHPLEGVPTLSLPSPFAGTYLMSPWVTLTTGKSPASSSANSAEDVLSVPLLGRLESAVLPFVPESQRAYVEADKAPNGWFSGADKVVKRVLITMGDAECLYPDILHFSMAFSGVHHTTTFKIQPGGIHIDPYFDFFAGEKNLGELSSTIVDWISDGFA</sequence>
<dbReference type="STRING" id="68775.A0A5C3LSN7"/>
<evidence type="ECO:0000256" key="1">
    <source>
        <dbReference type="ARBA" id="ARBA00022801"/>
    </source>
</evidence>
<dbReference type="Pfam" id="PF10340">
    <property type="entry name" value="Say1_Mug180"/>
    <property type="match status" value="1"/>
</dbReference>
<evidence type="ECO:0000256" key="2">
    <source>
        <dbReference type="SAM" id="Phobius"/>
    </source>
</evidence>
<keyword evidence="2" id="KW-0812">Transmembrane</keyword>
<dbReference type="OrthoDB" id="2152029at2759"/>
<dbReference type="PANTHER" id="PTHR48081:SF31">
    <property type="entry name" value="STERYL ACETYL HYDROLASE MUG81-RELATED"/>
    <property type="match status" value="1"/>
</dbReference>
<reference evidence="3 4" key="1">
    <citation type="journal article" date="2019" name="Nat. Ecol. Evol.">
        <title>Megaphylogeny resolves global patterns of mushroom evolution.</title>
        <authorList>
            <person name="Varga T."/>
            <person name="Krizsan K."/>
            <person name="Foldi C."/>
            <person name="Dima B."/>
            <person name="Sanchez-Garcia M."/>
            <person name="Sanchez-Ramirez S."/>
            <person name="Szollosi G.J."/>
            <person name="Szarkandi J.G."/>
            <person name="Papp V."/>
            <person name="Albert L."/>
            <person name="Andreopoulos W."/>
            <person name="Angelini C."/>
            <person name="Antonin V."/>
            <person name="Barry K.W."/>
            <person name="Bougher N.L."/>
            <person name="Buchanan P."/>
            <person name="Buyck B."/>
            <person name="Bense V."/>
            <person name="Catcheside P."/>
            <person name="Chovatia M."/>
            <person name="Cooper J."/>
            <person name="Damon W."/>
            <person name="Desjardin D."/>
            <person name="Finy P."/>
            <person name="Geml J."/>
            <person name="Haridas S."/>
            <person name="Hughes K."/>
            <person name="Justo A."/>
            <person name="Karasinski D."/>
            <person name="Kautmanova I."/>
            <person name="Kiss B."/>
            <person name="Kocsube S."/>
            <person name="Kotiranta H."/>
            <person name="LaButti K.M."/>
            <person name="Lechner B.E."/>
            <person name="Liimatainen K."/>
            <person name="Lipzen A."/>
            <person name="Lukacs Z."/>
            <person name="Mihaltcheva S."/>
            <person name="Morgado L.N."/>
            <person name="Niskanen T."/>
            <person name="Noordeloos M.E."/>
            <person name="Ohm R.A."/>
            <person name="Ortiz-Santana B."/>
            <person name="Ovrebo C."/>
            <person name="Racz N."/>
            <person name="Riley R."/>
            <person name="Savchenko A."/>
            <person name="Shiryaev A."/>
            <person name="Soop K."/>
            <person name="Spirin V."/>
            <person name="Szebenyi C."/>
            <person name="Tomsovsky M."/>
            <person name="Tulloss R.E."/>
            <person name="Uehling J."/>
            <person name="Grigoriev I.V."/>
            <person name="Vagvolgyi C."/>
            <person name="Papp T."/>
            <person name="Martin F.M."/>
            <person name="Miettinen O."/>
            <person name="Hibbett D.S."/>
            <person name="Nagy L.G."/>
        </authorList>
    </citation>
    <scope>NUCLEOTIDE SEQUENCE [LARGE SCALE GENOMIC DNA]</scope>
    <source>
        <strain evidence="3 4">CBS 166.37</strain>
    </source>
</reference>
<evidence type="ECO:0000313" key="3">
    <source>
        <dbReference type="EMBL" id="TFK36154.1"/>
    </source>
</evidence>
<dbReference type="InterPro" id="IPR029058">
    <property type="entry name" value="AB_hydrolase_fold"/>
</dbReference>
<dbReference type="EMBL" id="ML213616">
    <property type="protein sequence ID" value="TFK36154.1"/>
    <property type="molecule type" value="Genomic_DNA"/>
</dbReference>
<organism evidence="3 4">
    <name type="scientific">Crucibulum laeve</name>
    <dbReference type="NCBI Taxonomy" id="68775"/>
    <lineage>
        <taxon>Eukaryota</taxon>
        <taxon>Fungi</taxon>
        <taxon>Dikarya</taxon>
        <taxon>Basidiomycota</taxon>
        <taxon>Agaricomycotina</taxon>
        <taxon>Agaricomycetes</taxon>
        <taxon>Agaricomycetidae</taxon>
        <taxon>Agaricales</taxon>
        <taxon>Agaricineae</taxon>
        <taxon>Nidulariaceae</taxon>
        <taxon>Crucibulum</taxon>
    </lineage>
</organism>